<feature type="domain" description="Carboxylesterase type B" evidence="1">
    <location>
        <begin position="38"/>
        <end position="173"/>
    </location>
</feature>
<dbReference type="Proteomes" id="UP001448858">
    <property type="component" value="Chromosome"/>
</dbReference>
<dbReference type="InterPro" id="IPR029058">
    <property type="entry name" value="AB_hydrolase_fold"/>
</dbReference>
<evidence type="ECO:0000313" key="3">
    <source>
        <dbReference type="Proteomes" id="UP001448858"/>
    </source>
</evidence>
<name>A0ABZ2ZV50_9MICC</name>
<sequence length="416" mass="45246">MLAEVLEDVPVFPQLPSRLSMLMGPGVDENPQCPHAHYLNVFAPDSGNGLPVVVFLHGGAWATGGGAVRWYRGTELADRGMVVVTVNYRIGPAGHLGMGGQPHRPLEDLVLALGWVRANIRLYGGNADNITLAGQSAGAWYAWALARDGRTRGWLRRVALWSMPEVQPWSYGFREKFTRSVIGVDRTLPVDQDRSRDLLRRTMAGVAALPPALGMMPQMLLPAEPGPPRGRTTGIADAVRRLHVEQVYIRNVDHEMSPFLALDQLTPDQAKAFRLQLKQRAQGTGFEALPDRGFRAGAGAGLAAGSGAADDDESIVRYSSWLAYGRQTADIAAECARRGISTVLRSFAGRSMVPGMGSPHCFDLPFQFGNLPDWFDAPMLHGLEDSSASRWSSELGEDLLELVYGESSPKPRILGL</sequence>
<dbReference type="InterPro" id="IPR002018">
    <property type="entry name" value="CarbesteraseB"/>
</dbReference>
<dbReference type="Pfam" id="PF00135">
    <property type="entry name" value="COesterase"/>
    <property type="match status" value="1"/>
</dbReference>
<organism evidence="2 3">
    <name type="scientific">Arthrobacter citreus</name>
    <dbReference type="NCBI Taxonomy" id="1670"/>
    <lineage>
        <taxon>Bacteria</taxon>
        <taxon>Bacillati</taxon>
        <taxon>Actinomycetota</taxon>
        <taxon>Actinomycetes</taxon>
        <taxon>Micrococcales</taxon>
        <taxon>Micrococcaceae</taxon>
        <taxon>Arthrobacter</taxon>
    </lineage>
</organism>
<evidence type="ECO:0000259" key="1">
    <source>
        <dbReference type="Pfam" id="PF00135"/>
    </source>
</evidence>
<dbReference type="RefSeq" id="WP_342023660.1">
    <property type="nucleotide sequence ID" value="NZ_CP151657.1"/>
</dbReference>
<dbReference type="PANTHER" id="PTHR43142">
    <property type="entry name" value="CARBOXYLIC ESTER HYDROLASE"/>
    <property type="match status" value="1"/>
</dbReference>
<evidence type="ECO:0000313" key="2">
    <source>
        <dbReference type="EMBL" id="WZP16013.1"/>
    </source>
</evidence>
<dbReference type="EMBL" id="CP151657">
    <property type="protein sequence ID" value="WZP16013.1"/>
    <property type="molecule type" value="Genomic_DNA"/>
</dbReference>
<dbReference type="SUPFAM" id="SSF53474">
    <property type="entry name" value="alpha/beta-Hydrolases"/>
    <property type="match status" value="1"/>
</dbReference>
<dbReference type="PANTHER" id="PTHR43142:SF6">
    <property type="entry name" value="PUTATIVE (AFU_ORTHOLOGUE AFUA_7G01710)-RELATED"/>
    <property type="match status" value="1"/>
</dbReference>
<accession>A0ABZ2ZV50</accession>
<protein>
    <submittedName>
        <fullName evidence="2">Carboxylesterase family protein</fullName>
    </submittedName>
</protein>
<dbReference type="Gene3D" id="3.40.50.1820">
    <property type="entry name" value="alpha/beta hydrolase"/>
    <property type="match status" value="1"/>
</dbReference>
<gene>
    <name evidence="2" type="ORF">AAE021_18045</name>
</gene>
<reference evidence="2 3" key="1">
    <citation type="submission" date="2024-04" db="EMBL/GenBank/DDBJ databases">
        <title>Arthrobacter sp. from Plains bison fecal sample.</title>
        <authorList>
            <person name="Ruzzini A."/>
        </authorList>
    </citation>
    <scope>NUCLEOTIDE SEQUENCE [LARGE SCALE GENOMIC DNA]</scope>
    <source>
        <strain evidence="2 3">EINP1</strain>
    </source>
</reference>
<keyword evidence="3" id="KW-1185">Reference proteome</keyword>
<proteinExistence type="predicted"/>